<dbReference type="InterPro" id="IPR004143">
    <property type="entry name" value="BPL_LPL_catalytic"/>
</dbReference>
<evidence type="ECO:0000256" key="2">
    <source>
        <dbReference type="ARBA" id="ARBA00023267"/>
    </source>
</evidence>
<keyword evidence="4" id="KW-0678">Repressor</keyword>
<feature type="binding site" evidence="4">
    <location>
        <begin position="90"/>
        <end position="92"/>
    </location>
    <ligand>
        <name>biotin</name>
        <dbReference type="ChEBI" id="CHEBI:57586"/>
    </ligand>
</feature>
<sequence length="323" mass="34522">MKLKALIALLSDGQIHSGESLARQLGVSRTAIWKQIKRIGNEGFEVATIRGRGYQLVSRVDLLDSALIVGQLDPGVSGRIDLRVLDEVDSTNAEVFRQISEGGNNRFPVVIADLQTAGRGRRGRSWRSPRGENLYLSMGLTFHGGFAVLDGLSLVLGVAVAEALETQGAKNIGLKWPNDIFLPAGKLGGILVELQGELQEGLVQVIAGIGINVHMSSADDVDQPWSSLTQAFPDISWSRSQLAAAVIEAVSGAADVFSRDGFSGFRAAWQERDIYCDRMVQAQGGDIKGVGCGIDATGNYLLRTPEGSVVPVRAGEISLRVAE</sequence>
<keyword evidence="2 4" id="KW-0092">Biotin</keyword>
<keyword evidence="4" id="KW-0805">Transcription regulation</keyword>
<evidence type="ECO:0000259" key="5">
    <source>
        <dbReference type="PROSITE" id="PS51733"/>
    </source>
</evidence>
<dbReference type="PANTHER" id="PTHR12835">
    <property type="entry name" value="BIOTIN PROTEIN LIGASE"/>
    <property type="match status" value="1"/>
</dbReference>
<dbReference type="PROSITE" id="PS51733">
    <property type="entry name" value="BPL_LPL_CATALYTIC"/>
    <property type="match status" value="1"/>
</dbReference>
<dbReference type="Pfam" id="PF02237">
    <property type="entry name" value="BPL_C"/>
    <property type="match status" value="1"/>
</dbReference>
<dbReference type="EC" id="6.3.4.15" evidence="4"/>
<evidence type="ECO:0000256" key="4">
    <source>
        <dbReference type="HAMAP-Rule" id="MF_00978"/>
    </source>
</evidence>
<dbReference type="Pfam" id="PF03099">
    <property type="entry name" value="BPL_LplA_LipB"/>
    <property type="match status" value="1"/>
</dbReference>
<organism evidence="6 7">
    <name type="scientific">Marinobacter salexigens</name>
    <dbReference type="NCBI Taxonomy" id="1925763"/>
    <lineage>
        <taxon>Bacteria</taxon>
        <taxon>Pseudomonadati</taxon>
        <taxon>Pseudomonadota</taxon>
        <taxon>Gammaproteobacteria</taxon>
        <taxon>Pseudomonadales</taxon>
        <taxon>Marinobacteraceae</taxon>
        <taxon>Marinobacter</taxon>
    </lineage>
</organism>
<proteinExistence type="inferred from homology"/>
<dbReference type="PANTHER" id="PTHR12835:SF5">
    <property type="entry name" value="BIOTIN--PROTEIN LIGASE"/>
    <property type="match status" value="1"/>
</dbReference>
<comment type="function">
    <text evidence="4">Acts both as a biotin--[acetyl-CoA-carboxylase] ligase and a biotin-operon repressor. In the presence of ATP, BirA activates biotin to form the BirA-biotinyl-5'-adenylate (BirA-bio-5'-AMP or holoBirA) complex. HoloBirA can either transfer the biotinyl moiety to the biotin carboxyl carrier protein (BCCP) subunit of acetyl-CoA carboxylase, or bind to the biotin operator site and inhibit transcription of the operon.</text>
</comment>
<reference evidence="6 7" key="1">
    <citation type="submission" date="2021-05" db="EMBL/GenBank/DDBJ databases">
        <title>Draft genomes of bacteria isolated from model marine particles.</title>
        <authorList>
            <person name="Datta M.S."/>
            <person name="Schwartzman J.A."/>
            <person name="Enke T.N."/>
            <person name="Saavedra J."/>
            <person name="Cermak N."/>
            <person name="Cordero O.X."/>
        </authorList>
    </citation>
    <scope>NUCLEOTIDE SEQUENCE [LARGE SCALE GENOMIC DNA]</scope>
    <source>
        <strain evidence="6 7">D2M19</strain>
    </source>
</reference>
<keyword evidence="4" id="KW-0804">Transcription</keyword>
<feature type="domain" description="BPL/LPL catalytic" evidence="5">
    <location>
        <begin position="61"/>
        <end position="258"/>
    </location>
</feature>
<feature type="binding site" evidence="4">
    <location>
        <begin position="119"/>
        <end position="121"/>
    </location>
    <ligand>
        <name>biotin</name>
        <dbReference type="ChEBI" id="CHEBI:57586"/>
    </ligand>
</feature>
<keyword evidence="1 4" id="KW-0436">Ligase</keyword>
<comment type="catalytic activity">
    <reaction evidence="3 4">
        <text>biotin + L-lysyl-[protein] + ATP = N(6)-biotinyl-L-lysyl-[protein] + AMP + diphosphate + H(+)</text>
        <dbReference type="Rhea" id="RHEA:11756"/>
        <dbReference type="Rhea" id="RHEA-COMP:9752"/>
        <dbReference type="Rhea" id="RHEA-COMP:10505"/>
        <dbReference type="ChEBI" id="CHEBI:15378"/>
        <dbReference type="ChEBI" id="CHEBI:29969"/>
        <dbReference type="ChEBI" id="CHEBI:30616"/>
        <dbReference type="ChEBI" id="CHEBI:33019"/>
        <dbReference type="ChEBI" id="CHEBI:57586"/>
        <dbReference type="ChEBI" id="CHEBI:83144"/>
        <dbReference type="ChEBI" id="CHEBI:456215"/>
        <dbReference type="EC" id="6.3.4.15"/>
    </reaction>
</comment>
<keyword evidence="4" id="KW-0238">DNA-binding</keyword>
<evidence type="ECO:0000313" key="7">
    <source>
        <dbReference type="Proteomes" id="UP000753376"/>
    </source>
</evidence>
<dbReference type="Pfam" id="PF08279">
    <property type="entry name" value="HTH_11"/>
    <property type="match status" value="1"/>
</dbReference>
<feature type="DNA-binding region" description="H-T-H motif" evidence="4">
    <location>
        <begin position="18"/>
        <end position="37"/>
    </location>
</feature>
<dbReference type="GO" id="GO:0004077">
    <property type="term" value="F:biotin--[biotin carboxyl-carrier protein] ligase activity"/>
    <property type="evidence" value="ECO:0007669"/>
    <property type="project" value="UniProtKB-EC"/>
</dbReference>
<name>A0ABS6A9W6_9GAMM</name>
<dbReference type="Proteomes" id="UP000753376">
    <property type="component" value="Unassembled WGS sequence"/>
</dbReference>
<dbReference type="HAMAP" id="MF_00978">
    <property type="entry name" value="Bifunct_BirA"/>
    <property type="match status" value="1"/>
</dbReference>
<accession>A0ABS6A9W6</accession>
<dbReference type="InterPro" id="IPR004408">
    <property type="entry name" value="Biotin_CoA_COase_ligase"/>
</dbReference>
<dbReference type="NCBIfam" id="TIGR00121">
    <property type="entry name" value="birA_ligase"/>
    <property type="match status" value="1"/>
</dbReference>
<gene>
    <name evidence="4" type="primary">birA</name>
    <name evidence="6" type="ORF">KO508_08165</name>
</gene>
<dbReference type="InterPro" id="IPR013196">
    <property type="entry name" value="HTH_11"/>
</dbReference>
<dbReference type="RefSeq" id="WP_216007858.1">
    <property type="nucleotide sequence ID" value="NZ_JAHKPV010000009.1"/>
</dbReference>
<feature type="binding site" evidence="4">
    <location>
        <position position="115"/>
    </location>
    <ligand>
        <name>biotin</name>
        <dbReference type="ChEBI" id="CHEBI:57586"/>
    </ligand>
</feature>
<dbReference type="EMBL" id="JAHKPV010000009">
    <property type="protein sequence ID" value="MBU2873982.1"/>
    <property type="molecule type" value="Genomic_DNA"/>
</dbReference>
<dbReference type="InterPro" id="IPR003142">
    <property type="entry name" value="BPL_C"/>
</dbReference>
<protein>
    <recommendedName>
        <fullName evidence="4">Bifunctional ligase/repressor BirA</fullName>
    </recommendedName>
    <alternativeName>
        <fullName evidence="4">Biotin operon repressor</fullName>
    </alternativeName>
    <alternativeName>
        <fullName evidence="4">Biotin--[acetyl-CoA-carboxylase] ligase</fullName>
        <ecNumber evidence="4">6.3.4.15</ecNumber>
    </alternativeName>
    <alternativeName>
        <fullName evidence="4">Biotin--protein ligase</fullName>
    </alternativeName>
    <alternativeName>
        <fullName evidence="4">Biotin-[acetyl-CoA carboxylase] synthetase</fullName>
    </alternativeName>
</protein>
<keyword evidence="4" id="KW-0547">Nucleotide-binding</keyword>
<evidence type="ECO:0000256" key="3">
    <source>
        <dbReference type="ARBA" id="ARBA00047846"/>
    </source>
</evidence>
<feature type="binding site" evidence="4">
    <location>
        <position position="186"/>
    </location>
    <ligand>
        <name>biotin</name>
        <dbReference type="ChEBI" id="CHEBI:57586"/>
    </ligand>
</feature>
<keyword evidence="4" id="KW-0067">ATP-binding</keyword>
<dbReference type="InterPro" id="IPR030855">
    <property type="entry name" value="Bifunct_BirA"/>
</dbReference>
<keyword evidence="7" id="KW-1185">Reference proteome</keyword>
<comment type="caution">
    <text evidence="6">The sequence shown here is derived from an EMBL/GenBank/DDBJ whole genome shotgun (WGS) entry which is preliminary data.</text>
</comment>
<comment type="similarity">
    <text evidence="4">Belongs to the biotin--protein ligase family.</text>
</comment>
<evidence type="ECO:0000256" key="1">
    <source>
        <dbReference type="ARBA" id="ARBA00022598"/>
    </source>
</evidence>
<evidence type="ECO:0000313" key="6">
    <source>
        <dbReference type="EMBL" id="MBU2873982.1"/>
    </source>
</evidence>
<dbReference type="CDD" id="cd16442">
    <property type="entry name" value="BPL"/>
    <property type="match status" value="1"/>
</dbReference>